<evidence type="ECO:0000256" key="1">
    <source>
        <dbReference type="SAM" id="MobiDB-lite"/>
    </source>
</evidence>
<proteinExistence type="predicted"/>
<evidence type="ECO:0000313" key="3">
    <source>
        <dbReference type="Proteomes" id="UP001333110"/>
    </source>
</evidence>
<comment type="caution">
    <text evidence="2">The sequence shown here is derived from an EMBL/GenBank/DDBJ whole genome shotgun (WGS) entry which is preliminary data.</text>
</comment>
<protein>
    <submittedName>
        <fullName evidence="2">Uncharacterized protein</fullName>
    </submittedName>
</protein>
<gene>
    <name evidence="2" type="ORF">QYF61_022373</name>
</gene>
<dbReference type="Proteomes" id="UP001333110">
    <property type="component" value="Unassembled WGS sequence"/>
</dbReference>
<organism evidence="2 3">
    <name type="scientific">Mycteria americana</name>
    <name type="common">Wood stork</name>
    <dbReference type="NCBI Taxonomy" id="33587"/>
    <lineage>
        <taxon>Eukaryota</taxon>
        <taxon>Metazoa</taxon>
        <taxon>Chordata</taxon>
        <taxon>Craniata</taxon>
        <taxon>Vertebrata</taxon>
        <taxon>Euteleostomi</taxon>
        <taxon>Archelosauria</taxon>
        <taxon>Archosauria</taxon>
        <taxon>Dinosauria</taxon>
        <taxon>Saurischia</taxon>
        <taxon>Theropoda</taxon>
        <taxon>Coelurosauria</taxon>
        <taxon>Aves</taxon>
        <taxon>Neognathae</taxon>
        <taxon>Neoaves</taxon>
        <taxon>Aequornithes</taxon>
        <taxon>Ciconiiformes</taxon>
        <taxon>Ciconiidae</taxon>
        <taxon>Mycteria</taxon>
    </lineage>
</organism>
<sequence>MSPLSLWKGSPPLPQQIHTPRKGSDCTGTAASALSCIASELHSNRIPATAVQEWYLLLENQWSGAVETAEMVGEKGRDVQLVPLICIWKRAGWHMSPARDGDSTTSLGSPSQCLTTLSVKKFFLISHLNLS</sequence>
<name>A0AAN7NL22_MYCAM</name>
<accession>A0AAN7NL22</accession>
<reference evidence="2 3" key="1">
    <citation type="journal article" date="2023" name="J. Hered.">
        <title>Chromosome-level genome of the wood stork (Mycteria americana) provides insight into avian chromosome evolution.</title>
        <authorList>
            <person name="Flamio R. Jr."/>
            <person name="Ramstad K.M."/>
        </authorList>
    </citation>
    <scope>NUCLEOTIDE SEQUENCE [LARGE SCALE GENOMIC DNA]</scope>
    <source>
        <strain evidence="2">JAX WOST 10</strain>
    </source>
</reference>
<evidence type="ECO:0000313" key="2">
    <source>
        <dbReference type="EMBL" id="KAK4827925.1"/>
    </source>
</evidence>
<dbReference type="AlphaFoldDB" id="A0AAN7NL22"/>
<dbReference type="EMBL" id="JAUNZN010000002">
    <property type="protein sequence ID" value="KAK4827925.1"/>
    <property type="molecule type" value="Genomic_DNA"/>
</dbReference>
<feature type="region of interest" description="Disordered" evidence="1">
    <location>
        <begin position="1"/>
        <end position="24"/>
    </location>
</feature>
<keyword evidence="3" id="KW-1185">Reference proteome</keyword>